<name>A0A7W7KE69_PSENT</name>
<comment type="caution">
    <text evidence="2">The sequence shown here is derived from an EMBL/GenBank/DDBJ whole genome shotgun (WGS) entry which is preliminary data.</text>
</comment>
<evidence type="ECO:0000313" key="3">
    <source>
        <dbReference type="Proteomes" id="UP000566995"/>
    </source>
</evidence>
<dbReference type="Proteomes" id="UP000566995">
    <property type="component" value="Unassembled WGS sequence"/>
</dbReference>
<dbReference type="AlphaFoldDB" id="A0A7W7KE69"/>
<feature type="region of interest" description="Disordered" evidence="1">
    <location>
        <begin position="254"/>
        <end position="282"/>
    </location>
</feature>
<reference evidence="2 3" key="1">
    <citation type="submission" date="2020-08" db="EMBL/GenBank/DDBJ databases">
        <title>Functional genomics of gut bacteria from endangered species of beetles.</title>
        <authorList>
            <person name="Carlos-Shanley C."/>
        </authorList>
    </citation>
    <scope>NUCLEOTIDE SEQUENCE [LARGE SCALE GENOMIC DNA]</scope>
    <source>
        <strain evidence="2 3">S00179</strain>
    </source>
</reference>
<gene>
    <name evidence="2" type="ORF">HNP46_000017</name>
</gene>
<evidence type="ECO:0000313" key="2">
    <source>
        <dbReference type="EMBL" id="MBB4861206.1"/>
    </source>
</evidence>
<sequence>MKTMILHLVNANGECLSIDVANRAEADRLFSEAVESGETIGATLRSRTGGYIDNLVRWGIEPETHHLVTDRMIKAGLAARQQEREDDEPTHNGQNPWVFGGMCHLVSEFMAYKYGMARIGGTVMMADLHTPICVHYWCITKDQTIVDMTADQLYEGASYRIIPKGHPDWYRYQPEYGFPEDLESLRGCGVYSDAFIDLVIARAASIEAYHEDATDLSHLGSTPGSEELRKELEPMLVELYDVATRELEQYLGKSGRKTKTQVGFVPAKQERQRHAPAEPALD</sequence>
<accession>A0A7W7KE69</accession>
<organism evidence="2 3">
    <name type="scientific">Pseudomonas nitroreducens</name>
    <dbReference type="NCBI Taxonomy" id="46680"/>
    <lineage>
        <taxon>Bacteria</taxon>
        <taxon>Pseudomonadati</taxon>
        <taxon>Pseudomonadota</taxon>
        <taxon>Gammaproteobacteria</taxon>
        <taxon>Pseudomonadales</taxon>
        <taxon>Pseudomonadaceae</taxon>
        <taxon>Pseudomonas</taxon>
    </lineage>
</organism>
<proteinExistence type="predicted"/>
<protein>
    <submittedName>
        <fullName evidence="2">Uncharacterized protein</fullName>
    </submittedName>
</protein>
<dbReference type="EMBL" id="JACHLI010000001">
    <property type="protein sequence ID" value="MBB4861206.1"/>
    <property type="molecule type" value="Genomic_DNA"/>
</dbReference>
<evidence type="ECO:0000256" key="1">
    <source>
        <dbReference type="SAM" id="MobiDB-lite"/>
    </source>
</evidence>
<dbReference type="RefSeq" id="WP_184585486.1">
    <property type="nucleotide sequence ID" value="NZ_JACHLI010000001.1"/>
</dbReference>